<evidence type="ECO:0000313" key="4">
    <source>
        <dbReference type="EMBL" id="KAH0555961.1"/>
    </source>
</evidence>
<dbReference type="EMBL" id="JAGHQM010001283">
    <property type="protein sequence ID" value="KAH0555961.1"/>
    <property type="molecule type" value="Genomic_DNA"/>
</dbReference>
<evidence type="ECO:0000256" key="1">
    <source>
        <dbReference type="SAM" id="MobiDB-lite"/>
    </source>
</evidence>
<feature type="non-terminal residue" evidence="4">
    <location>
        <position position="1"/>
    </location>
</feature>
<dbReference type="PANTHER" id="PTHR45662:SF7">
    <property type="entry name" value="SACI DOMAIN PROTEIN (AFU_ORTHOLOGUE AFUA_1G15890)"/>
    <property type="match status" value="1"/>
</dbReference>
<keyword evidence="5" id="KW-1185">Reference proteome</keyword>
<dbReference type="InterPro" id="IPR022158">
    <property type="entry name" value="Inositol_phosphatase"/>
</dbReference>
<evidence type="ECO:0000259" key="2">
    <source>
        <dbReference type="PROSITE" id="PS50275"/>
    </source>
</evidence>
<sequence length="778" mass="85774">MRRLLIVAAADGLVLQPLGQRNLPNPPAVEIAYKTANISPLKVYNFDSAASSLEAHGVVGLLNVPSTSFLIIIAGRQQVAQLRGKSVFVITDVALIPLASRTEASAAIAETRDSSQKQRRNTDELGADIEQSDPSGEDISSTENGEFSNDELSVPTPPELLPGNTNPRPHRRTSIVEDVIGKKGRYGRFAEKWFSKSGWNVEKMRRQGMSTEDSGKEEELSVFKGNTAVSKHTGTERQDGIDEITQSLGDEGQSKGQAAPDAANIGKFADSATSALLPKLLRTTKLLLGSSRGFFYSYDYDITRNLQRHDPNVSGLPLHRVVDPSYFWNRRLVLPFIEAGQHALVLPIMQGFVGQRSFIVSPSTSITSAEAEDPAPDEVDASTYGGLLQGETRGTDDTELLLTLISRRSVKRAGLRYLRRGVDDDGNAANSVETEQILSHPSWPPSRKVYSFVQMRGSIPLYFTQSPYSFKPIPMMQHSPSINQAAFKKHFTGLVDRYGNVQAVSLVEKRGNEAQIGMEYEKSTNTLNRDGGVAGVKVKFEWFDFHAGDMPLHPPISPFTLPANCAVVCRGMKFERVGLLVDSLGHTLDEFGCTISLGEKVQVRQKGVLRTNCMDCLDRTNVAQSACGRRALESQLKAENFVLDANNTQWFDMLWADNGDAISKQYSSTAALKGDFTRTRKRDYRGALNDFGLTLSRYFNNIIGDYFTQAAIDYLLGNVTPQVFEEFEADMMTADPAISMRRIRQDAIETSSNIVIADESEELIDGWAMLAPKEQNST</sequence>
<dbReference type="Proteomes" id="UP000750711">
    <property type="component" value="Unassembled WGS sequence"/>
</dbReference>
<feature type="compositionally biased region" description="Polar residues" evidence="1">
    <location>
        <begin position="132"/>
        <end position="151"/>
    </location>
</feature>
<feature type="domain" description="SAC" evidence="2">
    <location>
        <begin position="290"/>
        <end position="668"/>
    </location>
</feature>
<evidence type="ECO:0000313" key="5">
    <source>
        <dbReference type="Proteomes" id="UP000750711"/>
    </source>
</evidence>
<evidence type="ECO:0008006" key="6">
    <source>
        <dbReference type="Google" id="ProtNLM"/>
    </source>
</evidence>
<dbReference type="GO" id="GO:0005783">
    <property type="term" value="C:endoplasmic reticulum"/>
    <property type="evidence" value="ECO:0007669"/>
    <property type="project" value="TreeGrafter"/>
</dbReference>
<comment type="caution">
    <text evidence="4">The sequence shown here is derived from an EMBL/GenBank/DDBJ whole genome shotgun (WGS) entry which is preliminary data.</text>
</comment>
<feature type="region of interest" description="Disordered" evidence="1">
    <location>
        <begin position="107"/>
        <end position="177"/>
    </location>
</feature>
<accession>A0A9P8RL30</accession>
<dbReference type="GO" id="GO:0046856">
    <property type="term" value="P:phosphatidylinositol dephosphorylation"/>
    <property type="evidence" value="ECO:0007669"/>
    <property type="project" value="TreeGrafter"/>
</dbReference>
<organism evidence="4 5">
    <name type="scientific">Trichoglossum hirsutum</name>
    <dbReference type="NCBI Taxonomy" id="265104"/>
    <lineage>
        <taxon>Eukaryota</taxon>
        <taxon>Fungi</taxon>
        <taxon>Dikarya</taxon>
        <taxon>Ascomycota</taxon>
        <taxon>Pezizomycotina</taxon>
        <taxon>Geoglossomycetes</taxon>
        <taxon>Geoglossales</taxon>
        <taxon>Geoglossaceae</taxon>
        <taxon>Trichoglossum</taxon>
    </lineage>
</organism>
<dbReference type="InterPro" id="IPR002013">
    <property type="entry name" value="SAC_dom"/>
</dbReference>
<dbReference type="GO" id="GO:0043812">
    <property type="term" value="F:phosphatidylinositol-4-phosphate phosphatase activity"/>
    <property type="evidence" value="ECO:0007669"/>
    <property type="project" value="TreeGrafter"/>
</dbReference>
<dbReference type="Pfam" id="PF02383">
    <property type="entry name" value="Syja_N"/>
    <property type="match status" value="1"/>
</dbReference>
<dbReference type="PROSITE" id="PS50275">
    <property type="entry name" value="SAC"/>
    <property type="match status" value="1"/>
</dbReference>
<protein>
    <recommendedName>
        <fullName evidence="6">SAC domain-containing protein</fullName>
    </recommendedName>
</protein>
<dbReference type="AlphaFoldDB" id="A0A9P8RL30"/>
<feature type="domain" description="HSac2" evidence="3">
    <location>
        <begin position="738"/>
        <end position="778"/>
    </location>
</feature>
<feature type="compositionally biased region" description="Basic and acidic residues" evidence="1">
    <location>
        <begin position="110"/>
        <end position="123"/>
    </location>
</feature>
<reference evidence="4" key="1">
    <citation type="submission" date="2021-03" db="EMBL/GenBank/DDBJ databases">
        <title>Comparative genomics and phylogenomic investigation of the class Geoglossomycetes provide insights into ecological specialization and systematics.</title>
        <authorList>
            <person name="Melie T."/>
            <person name="Pirro S."/>
            <person name="Miller A.N."/>
            <person name="Quandt A."/>
        </authorList>
    </citation>
    <scope>NUCLEOTIDE SEQUENCE</scope>
    <source>
        <strain evidence="4">CAQ_001_2017</strain>
    </source>
</reference>
<gene>
    <name evidence="4" type="ORF">GP486_006094</name>
</gene>
<evidence type="ECO:0000259" key="3">
    <source>
        <dbReference type="PROSITE" id="PS51791"/>
    </source>
</evidence>
<dbReference type="Pfam" id="PF12456">
    <property type="entry name" value="hSac2"/>
    <property type="match status" value="1"/>
</dbReference>
<dbReference type="PROSITE" id="PS51791">
    <property type="entry name" value="HSAC2"/>
    <property type="match status" value="1"/>
</dbReference>
<name>A0A9P8RL30_9PEZI</name>
<dbReference type="InterPro" id="IPR034753">
    <property type="entry name" value="hSac2"/>
</dbReference>
<dbReference type="PANTHER" id="PTHR45662">
    <property type="entry name" value="PHOSPHATIDYLINOSITIDE PHOSPHATASE SAC1"/>
    <property type="match status" value="1"/>
</dbReference>
<proteinExistence type="predicted"/>